<protein>
    <recommendedName>
        <fullName evidence="12">Disease resistance protein RGA3</fullName>
    </recommendedName>
</protein>
<dbReference type="InterPro" id="IPR042197">
    <property type="entry name" value="Apaf_helical"/>
</dbReference>
<dbReference type="FunFam" id="1.10.10.10:FF:000322">
    <property type="entry name" value="Probable disease resistance protein At1g63360"/>
    <property type="match status" value="1"/>
</dbReference>
<dbReference type="SUPFAM" id="SSF52540">
    <property type="entry name" value="P-loop containing nucleoside triphosphate hydrolases"/>
    <property type="match status" value="1"/>
</dbReference>
<dbReference type="InterPro" id="IPR055414">
    <property type="entry name" value="LRR_R13L4/SHOC2-like"/>
</dbReference>
<dbReference type="InterPro" id="IPR058922">
    <property type="entry name" value="WHD_DRP"/>
</dbReference>
<organism evidence="10 11">
    <name type="scientific">Linum tenue</name>
    <dbReference type="NCBI Taxonomy" id="586396"/>
    <lineage>
        <taxon>Eukaryota</taxon>
        <taxon>Viridiplantae</taxon>
        <taxon>Streptophyta</taxon>
        <taxon>Embryophyta</taxon>
        <taxon>Tracheophyta</taxon>
        <taxon>Spermatophyta</taxon>
        <taxon>Magnoliopsida</taxon>
        <taxon>eudicotyledons</taxon>
        <taxon>Gunneridae</taxon>
        <taxon>Pentapetalae</taxon>
        <taxon>rosids</taxon>
        <taxon>fabids</taxon>
        <taxon>Malpighiales</taxon>
        <taxon>Linaceae</taxon>
        <taxon>Linum</taxon>
    </lineage>
</organism>
<dbReference type="Pfam" id="PF18052">
    <property type="entry name" value="Rx_N"/>
    <property type="match status" value="1"/>
</dbReference>
<keyword evidence="2" id="KW-0547">Nucleotide-binding</keyword>
<dbReference type="Gene3D" id="3.40.50.300">
    <property type="entry name" value="P-loop containing nucleotide triphosphate hydrolases"/>
    <property type="match status" value="1"/>
</dbReference>
<feature type="compositionally biased region" description="Acidic residues" evidence="5">
    <location>
        <begin position="835"/>
        <end position="850"/>
    </location>
</feature>
<proteinExistence type="predicted"/>
<evidence type="ECO:0000313" key="11">
    <source>
        <dbReference type="Proteomes" id="UP001154282"/>
    </source>
</evidence>
<evidence type="ECO:0000259" key="6">
    <source>
        <dbReference type="Pfam" id="PF00931"/>
    </source>
</evidence>
<dbReference type="FunFam" id="3.40.50.300:FF:001091">
    <property type="entry name" value="Probable disease resistance protein At1g61300"/>
    <property type="match status" value="1"/>
</dbReference>
<dbReference type="Proteomes" id="UP001154282">
    <property type="component" value="Unassembled WGS sequence"/>
</dbReference>
<dbReference type="Pfam" id="PF23598">
    <property type="entry name" value="LRR_14"/>
    <property type="match status" value="1"/>
</dbReference>
<dbReference type="Gene3D" id="3.80.10.10">
    <property type="entry name" value="Ribonuclease Inhibitor"/>
    <property type="match status" value="1"/>
</dbReference>
<feature type="domain" description="Disease resistance protein winged helix" evidence="8">
    <location>
        <begin position="423"/>
        <end position="494"/>
    </location>
</feature>
<dbReference type="InterPro" id="IPR027417">
    <property type="entry name" value="P-loop_NTPase"/>
</dbReference>
<sequence>MAEAVLKKLAPLAAEQLGYLWGLRSEISKLERTVSSIKAVLLDAEEQSSHNHQVQHWLGQLKEVLYDVDDLLDDLATEAVRKQQMDGNCVANEVHLFFSGSNQIVYGLEMARAIKEVQSKLDEIAMVKERFKFKMHSMEQAVAVGDWRRTDSSVPDAVVGREEDKWKLIDMVRLSNYKEKVAVIPIVGIGGLGKTTLAQLLYNDDKVKSHFELKLWVCVSENFDPSFLIRKVLESATKKEVSKDLEANTVKELLHEAIKDKRFLLVLDDVWNEDREKWARFKNMLSSGAREGSKIVVTTRIQIVADIMATETIVPHELQGLSKAESWTLFEKLAFRGGATSSPNYVEIGKEIVGKCRGVPLAIRTMGGLLYFKDTEQEWESVKNKQLLGFGLDGKENAILATLRVSYNNLPSNLKRCFAYCGLFPKDHKIEVKRLVQLWMAQGYVESSQSSFLDDVGVEYFKSLLHRSFFQEATKDKWGNIEYCKMHDLMHDLAMEVSGKETIVLNICNSIDSNRIRHVSIGDSTEPWNSDRRLFFPNFLVKATKLRTYMNLAGENIYWKGGVDEKIFTTMTGMRTLSPNREERKIMPHNIRKLKHLRYLDLSFNGTIVLPEEITCLVNLQVLKLYGCAVLQKLPRGFGKLSNLLYLNLQECTSVLPQGLLPHLTCLESLSIGRCNDFTTLSPAVIQHLTSLQRLELSSCPCLASWKGGYDHGGDEKKNKMTMMPICALPYLHSLRFFNLPKLVHLPEWLRHSSNLQKLQMNDCVALKGLPEWLTKLAALKSLEVSLCGDLSTRCRGQTALDWPNIAQIPNIEVDDRVIQKDGCYLGLDQGQGEDYSEDEDDDDEEEESTPDTLANGIARLTCSLFRRCFLC</sequence>
<evidence type="ECO:0000259" key="8">
    <source>
        <dbReference type="Pfam" id="PF23559"/>
    </source>
</evidence>
<evidence type="ECO:0000259" key="9">
    <source>
        <dbReference type="Pfam" id="PF23598"/>
    </source>
</evidence>
<dbReference type="Gene3D" id="1.10.8.430">
    <property type="entry name" value="Helical domain of apoptotic protease-activating factors"/>
    <property type="match status" value="1"/>
</dbReference>
<keyword evidence="4" id="KW-0067">ATP-binding</keyword>
<dbReference type="AlphaFoldDB" id="A0AAV0KDQ0"/>
<evidence type="ECO:0000259" key="7">
    <source>
        <dbReference type="Pfam" id="PF18052"/>
    </source>
</evidence>
<evidence type="ECO:0000256" key="1">
    <source>
        <dbReference type="ARBA" id="ARBA00022737"/>
    </source>
</evidence>
<dbReference type="EMBL" id="CAMGYJ010000005">
    <property type="protein sequence ID" value="CAI0419113.1"/>
    <property type="molecule type" value="Genomic_DNA"/>
</dbReference>
<evidence type="ECO:0000256" key="5">
    <source>
        <dbReference type="SAM" id="MobiDB-lite"/>
    </source>
</evidence>
<dbReference type="GO" id="GO:0005524">
    <property type="term" value="F:ATP binding"/>
    <property type="evidence" value="ECO:0007669"/>
    <property type="project" value="UniProtKB-KW"/>
</dbReference>
<evidence type="ECO:0000256" key="2">
    <source>
        <dbReference type="ARBA" id="ARBA00022741"/>
    </source>
</evidence>
<dbReference type="GO" id="GO:0051707">
    <property type="term" value="P:response to other organism"/>
    <property type="evidence" value="ECO:0007669"/>
    <property type="project" value="UniProtKB-ARBA"/>
</dbReference>
<name>A0AAV0KDQ0_9ROSI</name>
<dbReference type="PANTHER" id="PTHR36766">
    <property type="entry name" value="PLANT BROAD-SPECTRUM MILDEW RESISTANCE PROTEIN RPW8"/>
    <property type="match status" value="1"/>
</dbReference>
<feature type="region of interest" description="Disordered" evidence="5">
    <location>
        <begin position="826"/>
        <end position="852"/>
    </location>
</feature>
<feature type="domain" description="NB-ARC" evidence="6">
    <location>
        <begin position="173"/>
        <end position="336"/>
    </location>
</feature>
<evidence type="ECO:0008006" key="12">
    <source>
        <dbReference type="Google" id="ProtNLM"/>
    </source>
</evidence>
<dbReference type="Gene3D" id="1.10.10.10">
    <property type="entry name" value="Winged helix-like DNA-binding domain superfamily/Winged helix DNA-binding domain"/>
    <property type="match status" value="1"/>
</dbReference>
<feature type="domain" description="Disease resistance R13L4/SHOC-2-like LRR" evidence="9">
    <location>
        <begin position="582"/>
        <end position="787"/>
    </location>
</feature>
<dbReference type="Pfam" id="PF23559">
    <property type="entry name" value="WHD_DRP"/>
    <property type="match status" value="1"/>
</dbReference>
<dbReference type="InterPro" id="IPR036388">
    <property type="entry name" value="WH-like_DNA-bd_sf"/>
</dbReference>
<keyword evidence="3" id="KW-0611">Plant defense</keyword>
<reference evidence="10" key="1">
    <citation type="submission" date="2022-08" db="EMBL/GenBank/DDBJ databases">
        <authorList>
            <person name="Gutierrez-Valencia J."/>
        </authorList>
    </citation>
    <scope>NUCLEOTIDE SEQUENCE</scope>
</reference>
<gene>
    <name evidence="10" type="ORF">LITE_LOCUS17874</name>
</gene>
<dbReference type="InterPro" id="IPR002182">
    <property type="entry name" value="NB-ARC"/>
</dbReference>
<keyword evidence="11" id="KW-1185">Reference proteome</keyword>
<feature type="domain" description="Disease resistance N-terminal" evidence="7">
    <location>
        <begin position="3"/>
        <end position="86"/>
    </location>
</feature>
<dbReference type="PRINTS" id="PR00364">
    <property type="entry name" value="DISEASERSIST"/>
</dbReference>
<dbReference type="Gene3D" id="1.20.5.4130">
    <property type="match status" value="1"/>
</dbReference>
<accession>A0AAV0KDQ0</accession>
<dbReference type="SUPFAM" id="SSF52058">
    <property type="entry name" value="L domain-like"/>
    <property type="match status" value="1"/>
</dbReference>
<dbReference type="GO" id="GO:0043531">
    <property type="term" value="F:ADP binding"/>
    <property type="evidence" value="ECO:0007669"/>
    <property type="project" value="InterPro"/>
</dbReference>
<evidence type="ECO:0000313" key="10">
    <source>
        <dbReference type="EMBL" id="CAI0419113.1"/>
    </source>
</evidence>
<dbReference type="InterPro" id="IPR032675">
    <property type="entry name" value="LRR_dom_sf"/>
</dbReference>
<dbReference type="Pfam" id="PF00931">
    <property type="entry name" value="NB-ARC"/>
    <property type="match status" value="1"/>
</dbReference>
<dbReference type="GO" id="GO:0006952">
    <property type="term" value="P:defense response"/>
    <property type="evidence" value="ECO:0007669"/>
    <property type="project" value="UniProtKB-KW"/>
</dbReference>
<keyword evidence="1" id="KW-0677">Repeat</keyword>
<evidence type="ECO:0000256" key="4">
    <source>
        <dbReference type="ARBA" id="ARBA00022840"/>
    </source>
</evidence>
<evidence type="ECO:0000256" key="3">
    <source>
        <dbReference type="ARBA" id="ARBA00022821"/>
    </source>
</evidence>
<dbReference type="InterPro" id="IPR041118">
    <property type="entry name" value="Rx_N"/>
</dbReference>
<dbReference type="PANTHER" id="PTHR36766:SF70">
    <property type="entry name" value="DISEASE RESISTANCE PROTEIN RGA4"/>
    <property type="match status" value="1"/>
</dbReference>
<comment type="caution">
    <text evidence="10">The sequence shown here is derived from an EMBL/GenBank/DDBJ whole genome shotgun (WGS) entry which is preliminary data.</text>
</comment>